<dbReference type="InterPro" id="IPR036249">
    <property type="entry name" value="Thioredoxin-like_sf"/>
</dbReference>
<feature type="chain" id="PRO_5030706772" evidence="5">
    <location>
        <begin position="19"/>
        <end position="382"/>
    </location>
</feature>
<dbReference type="Pfam" id="PF14289">
    <property type="entry name" value="DUF4369"/>
    <property type="match status" value="1"/>
</dbReference>
<organism evidence="7 8">
    <name type="scientific">Mucilaginibacter ginkgonis</name>
    <dbReference type="NCBI Taxonomy" id="2682091"/>
    <lineage>
        <taxon>Bacteria</taxon>
        <taxon>Pseudomonadati</taxon>
        <taxon>Bacteroidota</taxon>
        <taxon>Sphingobacteriia</taxon>
        <taxon>Sphingobacteriales</taxon>
        <taxon>Sphingobacteriaceae</taxon>
        <taxon>Mucilaginibacter</taxon>
    </lineage>
</organism>
<evidence type="ECO:0000259" key="6">
    <source>
        <dbReference type="PROSITE" id="PS51352"/>
    </source>
</evidence>
<keyword evidence="3" id="KW-1015">Disulfide bond</keyword>
<dbReference type="GO" id="GO:0016209">
    <property type="term" value="F:antioxidant activity"/>
    <property type="evidence" value="ECO:0007669"/>
    <property type="project" value="InterPro"/>
</dbReference>
<protein>
    <submittedName>
        <fullName evidence="7">AhpC/TSA family protein</fullName>
    </submittedName>
</protein>
<proteinExistence type="predicted"/>
<dbReference type="CDD" id="cd02966">
    <property type="entry name" value="TlpA_like_family"/>
    <property type="match status" value="1"/>
</dbReference>
<keyword evidence="5" id="KW-0732">Signal</keyword>
<dbReference type="PANTHER" id="PTHR42852">
    <property type="entry name" value="THIOL:DISULFIDE INTERCHANGE PROTEIN DSBE"/>
    <property type="match status" value="1"/>
</dbReference>
<dbReference type="PROSITE" id="PS00194">
    <property type="entry name" value="THIOREDOXIN_1"/>
    <property type="match status" value="1"/>
</dbReference>
<dbReference type="InterPro" id="IPR050553">
    <property type="entry name" value="Thioredoxin_ResA/DsbE_sf"/>
</dbReference>
<dbReference type="GO" id="GO:0030313">
    <property type="term" value="C:cell envelope"/>
    <property type="evidence" value="ECO:0007669"/>
    <property type="project" value="UniProtKB-SubCell"/>
</dbReference>
<evidence type="ECO:0000313" key="7">
    <source>
        <dbReference type="EMBL" id="QQL51565.1"/>
    </source>
</evidence>
<keyword evidence="2" id="KW-0201">Cytochrome c-type biogenesis</keyword>
<evidence type="ECO:0000256" key="2">
    <source>
        <dbReference type="ARBA" id="ARBA00022748"/>
    </source>
</evidence>
<dbReference type="Pfam" id="PF00578">
    <property type="entry name" value="AhpC-TSA"/>
    <property type="match status" value="1"/>
</dbReference>
<evidence type="ECO:0000256" key="4">
    <source>
        <dbReference type="ARBA" id="ARBA00023284"/>
    </source>
</evidence>
<evidence type="ECO:0000256" key="5">
    <source>
        <dbReference type="SAM" id="SignalP"/>
    </source>
</evidence>
<keyword evidence="8" id="KW-1185">Reference proteome</keyword>
<feature type="domain" description="Thioredoxin" evidence="6">
    <location>
        <begin position="233"/>
        <end position="377"/>
    </location>
</feature>
<dbReference type="SUPFAM" id="SSF52833">
    <property type="entry name" value="Thioredoxin-like"/>
    <property type="match status" value="1"/>
</dbReference>
<evidence type="ECO:0000256" key="3">
    <source>
        <dbReference type="ARBA" id="ARBA00023157"/>
    </source>
</evidence>
<dbReference type="InterPro" id="IPR000866">
    <property type="entry name" value="AhpC/TSA"/>
</dbReference>
<feature type="signal peptide" evidence="5">
    <location>
        <begin position="1"/>
        <end position="18"/>
    </location>
</feature>
<gene>
    <name evidence="7" type="ORF">GO620_011230</name>
</gene>
<keyword evidence="4" id="KW-0676">Redox-active center</keyword>
<sequence>MKQLVYTALIALPTVGLAQSNNFTIKGKIGTGNAPAKAYLRYRDGDKNITDSAVLKNGAFEFQGSVKEPVQAALYINAKGDGMHSPYDYTSLYIDKGVTTVTSADSAIRASITGTKIAEEDAAYKAALKPVYAQYEALEAKNKGVSDEVKASEAFAKQNAAAEKAIDNQENAVTKKFIQEHPGSLISLNALRSYTYSADYADVEPLFHNLTPELQATTSGKAYAAQLDKLKGVAYGKVAPEFAMADTNGKMVALSSFRGKYLLVDFWASWCGPCRRENPNVVKAFNQFKDRNFTILSVSLDRPNAKDKWLAAIHKDGLAWTHVSDLKFWQNDAAQLYGVQAIPQNFLLDPSGKIIGKNLRGEDLVNKLNEVLGANKKATKAE</sequence>
<reference evidence="7 8" key="1">
    <citation type="submission" date="2020-12" db="EMBL/GenBank/DDBJ databases">
        <title>HMF7856_wgs.fasta genome submission.</title>
        <authorList>
            <person name="Kang H."/>
            <person name="Kim H."/>
            <person name="Joh K."/>
        </authorList>
    </citation>
    <scope>NUCLEOTIDE SEQUENCE [LARGE SCALE GENOMIC DNA]</scope>
    <source>
        <strain evidence="7 8">HMF7856</strain>
    </source>
</reference>
<comment type="subcellular location">
    <subcellularLocation>
        <location evidence="1">Cell envelope</location>
    </subcellularLocation>
</comment>
<dbReference type="GO" id="GO:0017004">
    <property type="term" value="P:cytochrome complex assembly"/>
    <property type="evidence" value="ECO:0007669"/>
    <property type="project" value="UniProtKB-KW"/>
</dbReference>
<dbReference type="Proteomes" id="UP000429232">
    <property type="component" value="Chromosome"/>
</dbReference>
<dbReference type="GO" id="GO:0016491">
    <property type="term" value="F:oxidoreductase activity"/>
    <property type="evidence" value="ECO:0007669"/>
    <property type="project" value="InterPro"/>
</dbReference>
<dbReference type="AlphaFoldDB" id="A0A7T7JIG2"/>
<name>A0A7T7JIG2_9SPHI</name>
<evidence type="ECO:0000256" key="1">
    <source>
        <dbReference type="ARBA" id="ARBA00004196"/>
    </source>
</evidence>
<dbReference type="InterPro" id="IPR017937">
    <property type="entry name" value="Thioredoxin_CS"/>
</dbReference>
<dbReference type="Gene3D" id="3.40.30.10">
    <property type="entry name" value="Glutaredoxin"/>
    <property type="match status" value="1"/>
</dbReference>
<evidence type="ECO:0000313" key="8">
    <source>
        <dbReference type="Proteomes" id="UP000429232"/>
    </source>
</evidence>
<dbReference type="InterPro" id="IPR013766">
    <property type="entry name" value="Thioredoxin_domain"/>
</dbReference>
<dbReference type="PROSITE" id="PS51352">
    <property type="entry name" value="THIOREDOXIN_2"/>
    <property type="match status" value="1"/>
</dbReference>
<dbReference type="KEGG" id="mgik:GO620_011230"/>
<dbReference type="EMBL" id="CP066775">
    <property type="protein sequence ID" value="QQL51565.1"/>
    <property type="molecule type" value="Genomic_DNA"/>
</dbReference>
<dbReference type="InterPro" id="IPR025380">
    <property type="entry name" value="DUF4369"/>
</dbReference>
<accession>A0A7T7JIG2</accession>
<dbReference type="PANTHER" id="PTHR42852:SF6">
    <property type="entry name" value="THIOL:DISULFIDE INTERCHANGE PROTEIN DSBE"/>
    <property type="match status" value="1"/>
</dbReference>